<dbReference type="EMBL" id="JAEPCR010000011">
    <property type="protein sequence ID" value="MCG7977248.1"/>
    <property type="molecule type" value="Genomic_DNA"/>
</dbReference>
<evidence type="ECO:0000313" key="2">
    <source>
        <dbReference type="EMBL" id="MCG7977248.1"/>
    </source>
</evidence>
<dbReference type="Pfam" id="PF12728">
    <property type="entry name" value="HTH_17"/>
    <property type="match status" value="1"/>
</dbReference>
<gene>
    <name evidence="2" type="ORF">JAY77_03740</name>
</gene>
<evidence type="ECO:0000259" key="1">
    <source>
        <dbReference type="Pfam" id="PF12728"/>
    </source>
</evidence>
<dbReference type="SUPFAM" id="SSF46955">
    <property type="entry name" value="Putative DNA-binding domain"/>
    <property type="match status" value="1"/>
</dbReference>
<feature type="domain" description="Helix-turn-helix" evidence="1">
    <location>
        <begin position="5"/>
        <end position="56"/>
    </location>
</feature>
<accession>A0A9E4TST5</accession>
<proteinExistence type="predicted"/>
<dbReference type="Proteomes" id="UP000886674">
    <property type="component" value="Unassembled WGS sequence"/>
</dbReference>
<sequence>MQITLLNTAEAARFLGVSKAFLERDRWAGARIPFVKIGARAVRYRTDDINTYINSQVRQSTNDSGE</sequence>
<dbReference type="AlphaFoldDB" id="A0A9E4TST5"/>
<comment type="caution">
    <text evidence="2">The sequence shown here is derived from an EMBL/GenBank/DDBJ whole genome shotgun (WGS) entry which is preliminary data.</text>
</comment>
<reference evidence="2" key="1">
    <citation type="journal article" date="2021" name="Proc. Natl. Acad. Sci. U.S.A.">
        <title>Global biogeography of chemosynthetic symbionts reveals both localized and globally distributed symbiont groups. .</title>
        <authorList>
            <person name="Osvatic J.T."/>
            <person name="Wilkins L.G.E."/>
            <person name="Leibrecht L."/>
            <person name="Leray M."/>
            <person name="Zauner S."/>
            <person name="Polzin J."/>
            <person name="Camacho Y."/>
            <person name="Gros O."/>
            <person name="van Gils J.A."/>
            <person name="Eisen J.A."/>
            <person name="Petersen J.M."/>
            <person name="Yuen B."/>
        </authorList>
    </citation>
    <scope>NUCLEOTIDE SEQUENCE</scope>
    <source>
        <strain evidence="2">MAGclacostrist055</strain>
    </source>
</reference>
<dbReference type="InterPro" id="IPR041657">
    <property type="entry name" value="HTH_17"/>
</dbReference>
<organism evidence="2 3">
    <name type="scientific">Candidatus Thiodiazotropha taylori</name>
    <dbReference type="NCBI Taxonomy" id="2792791"/>
    <lineage>
        <taxon>Bacteria</taxon>
        <taxon>Pseudomonadati</taxon>
        <taxon>Pseudomonadota</taxon>
        <taxon>Gammaproteobacteria</taxon>
        <taxon>Chromatiales</taxon>
        <taxon>Sedimenticolaceae</taxon>
        <taxon>Candidatus Thiodiazotropha</taxon>
    </lineage>
</organism>
<name>A0A9E4TST5_9GAMM</name>
<evidence type="ECO:0000313" key="3">
    <source>
        <dbReference type="Proteomes" id="UP000886674"/>
    </source>
</evidence>
<protein>
    <submittedName>
        <fullName evidence="2">Helix-turn-helix domain-containing protein</fullName>
    </submittedName>
</protein>
<dbReference type="InterPro" id="IPR009061">
    <property type="entry name" value="DNA-bd_dom_put_sf"/>
</dbReference>